<dbReference type="Pfam" id="PF10211">
    <property type="entry name" value="Ax_dynein_light"/>
    <property type="match status" value="1"/>
</dbReference>
<dbReference type="Proteomes" id="UP000708208">
    <property type="component" value="Unassembled WGS sequence"/>
</dbReference>
<keyword evidence="2 5" id="KW-0175">Coiled coil</keyword>
<dbReference type="PANTHER" id="PTHR13183">
    <property type="entry name" value="AXONEMAL INNER ARM DYNEIN LIGHT CHAIN 28"/>
    <property type="match status" value="1"/>
</dbReference>
<feature type="coiled-coil region" evidence="5">
    <location>
        <begin position="191"/>
        <end position="232"/>
    </location>
</feature>
<keyword evidence="3" id="KW-0505">Motor protein</keyword>
<dbReference type="GO" id="GO:0030286">
    <property type="term" value="C:dynein complex"/>
    <property type="evidence" value="ECO:0007669"/>
    <property type="project" value="UniProtKB-KW"/>
</dbReference>
<keyword evidence="8" id="KW-1185">Reference proteome</keyword>
<evidence type="ECO:0000256" key="2">
    <source>
        <dbReference type="ARBA" id="ARBA00023054"/>
    </source>
</evidence>
<reference evidence="7" key="1">
    <citation type="submission" date="2021-06" db="EMBL/GenBank/DDBJ databases">
        <authorList>
            <person name="Hodson N. C."/>
            <person name="Mongue J. A."/>
            <person name="Jaron S. K."/>
        </authorList>
    </citation>
    <scope>NUCLEOTIDE SEQUENCE</scope>
</reference>
<dbReference type="EMBL" id="CAJVCH010173903">
    <property type="protein sequence ID" value="CAG7729129.1"/>
    <property type="molecule type" value="Genomic_DNA"/>
</dbReference>
<gene>
    <name evidence="7" type="ORF">AFUS01_LOCUS17866</name>
</gene>
<dbReference type="PANTHER" id="PTHR13183:SF0">
    <property type="entry name" value="AXONEMAL DYNEIN LIGHT INTERMEDIATE POLYPEPTIDE 1"/>
    <property type="match status" value="1"/>
</dbReference>
<accession>A0A8J2K3B5</accession>
<organism evidence="7 8">
    <name type="scientific">Allacma fusca</name>
    <dbReference type="NCBI Taxonomy" id="39272"/>
    <lineage>
        <taxon>Eukaryota</taxon>
        <taxon>Metazoa</taxon>
        <taxon>Ecdysozoa</taxon>
        <taxon>Arthropoda</taxon>
        <taxon>Hexapoda</taxon>
        <taxon>Collembola</taxon>
        <taxon>Symphypleona</taxon>
        <taxon>Sminthuridae</taxon>
        <taxon>Allacma</taxon>
    </lineage>
</organism>
<protein>
    <recommendedName>
        <fullName evidence="9">33 kDa inner dynein arm light chain, axonemal</fullName>
    </recommendedName>
</protein>
<evidence type="ECO:0000256" key="4">
    <source>
        <dbReference type="ARBA" id="ARBA00038114"/>
    </source>
</evidence>
<evidence type="ECO:0000313" key="7">
    <source>
        <dbReference type="EMBL" id="CAG7729129.1"/>
    </source>
</evidence>
<dbReference type="GO" id="GO:0005930">
    <property type="term" value="C:axoneme"/>
    <property type="evidence" value="ECO:0007669"/>
    <property type="project" value="TreeGrafter"/>
</dbReference>
<name>A0A8J2K3B5_9HEXA</name>
<evidence type="ECO:0000256" key="5">
    <source>
        <dbReference type="SAM" id="Coils"/>
    </source>
</evidence>
<dbReference type="GO" id="GO:0097546">
    <property type="term" value="C:ciliary base"/>
    <property type="evidence" value="ECO:0007669"/>
    <property type="project" value="TreeGrafter"/>
</dbReference>
<proteinExistence type="inferred from homology"/>
<evidence type="ECO:0000256" key="1">
    <source>
        <dbReference type="ARBA" id="ARBA00023017"/>
    </source>
</evidence>
<feature type="region of interest" description="Disordered" evidence="6">
    <location>
        <begin position="20"/>
        <end position="45"/>
    </location>
</feature>
<dbReference type="InterPro" id="IPR019347">
    <property type="entry name" value="Axonemal_dynein_light_chain"/>
</dbReference>
<evidence type="ECO:0000313" key="8">
    <source>
        <dbReference type="Proteomes" id="UP000708208"/>
    </source>
</evidence>
<dbReference type="GO" id="GO:0045504">
    <property type="term" value="F:dynein heavy chain binding"/>
    <property type="evidence" value="ECO:0007669"/>
    <property type="project" value="TreeGrafter"/>
</dbReference>
<evidence type="ECO:0000256" key="3">
    <source>
        <dbReference type="ARBA" id="ARBA00023175"/>
    </source>
</evidence>
<dbReference type="OrthoDB" id="273640at2759"/>
<evidence type="ECO:0008006" key="9">
    <source>
        <dbReference type="Google" id="ProtNLM"/>
    </source>
</evidence>
<comment type="similarity">
    <text evidence="4">Belongs to the inner dynein arm light chain family.</text>
</comment>
<comment type="caution">
    <text evidence="7">The sequence shown here is derived from an EMBL/GenBank/DDBJ whole genome shotgun (WGS) entry which is preliminary data.</text>
</comment>
<dbReference type="AlphaFoldDB" id="A0A8J2K3B5"/>
<evidence type="ECO:0000256" key="6">
    <source>
        <dbReference type="SAM" id="MobiDB-lite"/>
    </source>
</evidence>
<sequence>MIPNQSTLVKYENPVLVTTHEDQKQAARKPPKQSSIGPLARVPSGFPKAPQVDGLTCAKGADDPHAKKEIEDVLNVILPPKEWKQGDGLWRQYVSSTPATRVDVIALQEQLDMRLKQRQARETGICPVRRELYSQCFDEVIRQVTINCAERGLLLLRCRDEIRMTMAAYQALYESSTAYGMRKALMSEAGKQDLEERMTKVIEDKTDLDRQCQELKIRIEQLERKYAEQRQAEGKRHHEEMQFLKRANLQLKQQLEGIIAPKKAEK</sequence>
<keyword evidence="1" id="KW-0243">Dynein</keyword>